<dbReference type="GO" id="GO:0033263">
    <property type="term" value="C:CORVET complex"/>
    <property type="evidence" value="ECO:0007669"/>
    <property type="project" value="TreeGrafter"/>
</dbReference>
<keyword evidence="3 5" id="KW-0863">Zinc-finger</keyword>
<proteinExistence type="inferred from homology"/>
<dbReference type="Gene3D" id="2.130.10.10">
    <property type="entry name" value="YVTN repeat-like/Quinoprotein amine dehydrogenase"/>
    <property type="match status" value="1"/>
</dbReference>
<dbReference type="SMART" id="SM00184">
    <property type="entry name" value="RING"/>
    <property type="match status" value="1"/>
</dbReference>
<dbReference type="Proteomes" id="UP000829720">
    <property type="component" value="Unassembled WGS sequence"/>
</dbReference>
<dbReference type="InterPro" id="IPR056939">
    <property type="entry name" value="Znf_RING_Vps8"/>
</dbReference>
<dbReference type="InterPro" id="IPR001680">
    <property type="entry name" value="WD40_rpt"/>
</dbReference>
<reference evidence="8" key="1">
    <citation type="submission" date="2021-01" db="EMBL/GenBank/DDBJ databases">
        <authorList>
            <person name="Zahm M."/>
            <person name="Roques C."/>
            <person name="Cabau C."/>
            <person name="Klopp C."/>
            <person name="Donnadieu C."/>
            <person name="Jouanno E."/>
            <person name="Lampietro C."/>
            <person name="Louis A."/>
            <person name="Herpin A."/>
            <person name="Echchiki A."/>
            <person name="Berthelot C."/>
            <person name="Parey E."/>
            <person name="Roest-Crollius H."/>
            <person name="Braasch I."/>
            <person name="Postlethwait J."/>
            <person name="Bobe J."/>
            <person name="Montfort J."/>
            <person name="Bouchez O."/>
            <person name="Begum T."/>
            <person name="Mejri S."/>
            <person name="Adams A."/>
            <person name="Chen W.-J."/>
            <person name="Guiguen Y."/>
        </authorList>
    </citation>
    <scope>NUCLEOTIDE SEQUENCE</scope>
    <source>
        <tissue evidence="8">Blood</tissue>
    </source>
</reference>
<organism evidence="8 9">
    <name type="scientific">Albula goreensis</name>
    <dbReference type="NCBI Taxonomy" id="1534307"/>
    <lineage>
        <taxon>Eukaryota</taxon>
        <taxon>Metazoa</taxon>
        <taxon>Chordata</taxon>
        <taxon>Craniata</taxon>
        <taxon>Vertebrata</taxon>
        <taxon>Euteleostomi</taxon>
        <taxon>Actinopterygii</taxon>
        <taxon>Neopterygii</taxon>
        <taxon>Teleostei</taxon>
        <taxon>Albuliformes</taxon>
        <taxon>Albulidae</taxon>
        <taxon>Albula</taxon>
    </lineage>
</organism>
<dbReference type="InterPro" id="IPR036322">
    <property type="entry name" value="WD40_repeat_dom_sf"/>
</dbReference>
<feature type="repeat" description="WD" evidence="6">
    <location>
        <begin position="181"/>
        <end position="222"/>
    </location>
</feature>
<accession>A0A8T3CVB6</accession>
<evidence type="ECO:0000256" key="6">
    <source>
        <dbReference type="PROSITE-ProRule" id="PRU00221"/>
    </source>
</evidence>
<keyword evidence="9" id="KW-1185">Reference proteome</keyword>
<protein>
    <recommendedName>
        <fullName evidence="7">RING-type domain-containing protein</fullName>
    </recommendedName>
</protein>
<dbReference type="InterPro" id="IPR013083">
    <property type="entry name" value="Znf_RING/FYVE/PHD"/>
</dbReference>
<dbReference type="Pfam" id="PF23556">
    <property type="entry name" value="TPR_Vps41"/>
    <property type="match status" value="1"/>
</dbReference>
<dbReference type="InterPro" id="IPR015943">
    <property type="entry name" value="WD40/YVTN_repeat-like_dom_sf"/>
</dbReference>
<dbReference type="Pfam" id="PF12816">
    <property type="entry name" value="TPR_Vps8"/>
    <property type="match status" value="1"/>
</dbReference>
<comment type="caution">
    <text evidence="8">The sequence shown here is derived from an EMBL/GenBank/DDBJ whole genome shotgun (WGS) entry which is preliminary data.</text>
</comment>
<dbReference type="PANTHER" id="PTHR12616">
    <property type="entry name" value="VACUOLAR PROTEIN SORTING VPS41"/>
    <property type="match status" value="1"/>
</dbReference>
<dbReference type="GO" id="GO:0030897">
    <property type="term" value="C:HOPS complex"/>
    <property type="evidence" value="ECO:0007669"/>
    <property type="project" value="TreeGrafter"/>
</dbReference>
<evidence type="ECO:0000256" key="5">
    <source>
        <dbReference type="PROSITE-ProRule" id="PRU00175"/>
    </source>
</evidence>
<dbReference type="Pfam" id="PF23412">
    <property type="entry name" value="zf_RING_Vps8"/>
    <property type="match status" value="1"/>
</dbReference>
<comment type="similarity">
    <text evidence="1">Belongs to the VPS8 family.</text>
</comment>
<dbReference type="PROSITE" id="PS50089">
    <property type="entry name" value="ZF_RING_2"/>
    <property type="match status" value="1"/>
</dbReference>
<dbReference type="InterPro" id="IPR045111">
    <property type="entry name" value="Vps41/Vps8"/>
</dbReference>
<dbReference type="GO" id="GO:0005769">
    <property type="term" value="C:early endosome"/>
    <property type="evidence" value="ECO:0007669"/>
    <property type="project" value="TreeGrafter"/>
</dbReference>
<dbReference type="InterPro" id="IPR001841">
    <property type="entry name" value="Znf_RING"/>
</dbReference>
<name>A0A8T3CVB6_9TELE</name>
<dbReference type="PANTHER" id="PTHR12616:SF8">
    <property type="entry name" value="VACUOLAR PROTEIN SORTING-ASSOCIATED PROTEIN 8 HOMOLOG"/>
    <property type="match status" value="1"/>
</dbReference>
<feature type="domain" description="RING-type" evidence="7">
    <location>
        <begin position="1242"/>
        <end position="1293"/>
    </location>
</feature>
<dbReference type="SUPFAM" id="SSF57850">
    <property type="entry name" value="RING/U-box"/>
    <property type="match status" value="1"/>
</dbReference>
<keyword evidence="4" id="KW-0862">Zinc</keyword>
<dbReference type="PROSITE" id="PS50082">
    <property type="entry name" value="WD_REPEATS_2"/>
    <property type="match status" value="1"/>
</dbReference>
<dbReference type="GO" id="GO:0006623">
    <property type="term" value="P:protein targeting to vacuole"/>
    <property type="evidence" value="ECO:0007669"/>
    <property type="project" value="InterPro"/>
</dbReference>
<dbReference type="SMART" id="SM00249">
    <property type="entry name" value="PHD"/>
    <property type="match status" value="1"/>
</dbReference>
<evidence type="ECO:0000313" key="9">
    <source>
        <dbReference type="Proteomes" id="UP000829720"/>
    </source>
</evidence>
<evidence type="ECO:0000256" key="1">
    <source>
        <dbReference type="ARBA" id="ARBA00009422"/>
    </source>
</evidence>
<evidence type="ECO:0000256" key="4">
    <source>
        <dbReference type="ARBA" id="ARBA00022833"/>
    </source>
</evidence>
<sequence length="1383" mass="154601">MSENEEEVHSSGLFLGITLPEAEELDDQEFDIPQVDTAPTLESILNEDSLLDVESSSFLPDDFTLSTLEVEELEEGSLQPQEELEVEAEVEEVEEETATTTPAVQWIKDPPLPAVEQDEVLSCVTQKGISAQILSAVGRVEGGGPTAMAVRGIIAVGTSTGQLLIFDSSQVLKLCLGSQALGAQHGPISALDFNSDGTRILCGFARGQILQWDVESGKQLRTISNVVPVGNAVVILKFTDDPTVAVCNDSSGSVYELHFKRSLGGKTWDSHCLFNSEKGRVRCVEPLRLPDEPPGHPAAQLLLLAMVSLRKLLIVCQRPEPRVIHASPLVKANGDCVPSLCWHFLRSGSQADPALAFCQGPSVSLYQVKFASESILVVKLRELNLQYEIMNFKWIRPSTLMLVDTSERVHVVDRDSGEDLQELELESLVLVSTSTLPTSSQAPEGDNVTEPVECKKITYQSVCAHGGAISLLGTRSVRMVTLKTWEERLDSLVKEQQYGQALALAWKFFERTAKAVVGLPADKQMRRDMVANKVAEMLLAYVELSVRRCPEQGKLQVMEDYFQKTIPLCVTCCIKFNKMEVLFGEVYEKLTHHAVALGVLFECLQPHISAGRLTSIPPLVMKDMVGHYEDQGMTQLLDDLIPHLDVMTLDLHQVVSLSRQHKLCDALIFVFNKGMNDYITPIEELVGGMARASPGVKPDDHVKVGNKILVYISCCLTGQAYPFGVIPDDMVQAVKSQVFTCLTSVQVKGIDSTKEPYPFIRTLLQYNTREFLNVLALAFEDLEQDQQAIEFHQRMIDILLQVMLESTDFSPSQIGSLFTFLARQLAKAEDHLFVNRQLFHQALDFLCNPEDTSQHAERQQALLELLHAGGTAYFEENKLLSMAETVQFFQVCEFIYEQKRLYHRIVACYLKDPSRKDQALQYLHEVITSADLSEEERVLFQNEVFCNLQELLVLGARETASLVLRHFQDSVPLIMETLQQDAKLLFEFLHGVFNPRVEPWPFKDASLLGHDFHENYLELLCQNHPSWALDFLKLSDMYRPEEAVEITRRHQVHDALAYLLESQGNIQGAFDVLMEKLKATLQTVVPPTSTEETGDALQAAHTLLRDLIAFCQRTSSTLDSKQREELWFPLLDFLMSPSEKLEGLLSDEMERGMKELTKEVLDGMTTYIPLMEILQRLMQDPVYSVGKYGEIKTLIFGIVDAYIYEKTLLEATSNLLSQDLHWSLCSLRAAVTRGLAPVHKRCGICSQQYTRTAGLGSRVVLFSCGHIYHQACLQGSLHQGEGQPEDWACFKCQAPNKKWTPITHKQAARDSQCLELDASQIAASDCLRRVFKNPSRISILMDLSRQPSTSVDSSKLGTDIFGQAGILESADFKLNLAPPPLID</sequence>
<keyword evidence="2" id="KW-0479">Metal-binding</keyword>
<dbReference type="Gene3D" id="3.30.40.10">
    <property type="entry name" value="Zinc/RING finger domain, C3HC4 (zinc finger)"/>
    <property type="match status" value="1"/>
</dbReference>
<evidence type="ECO:0000313" key="8">
    <source>
        <dbReference type="EMBL" id="KAI1889279.1"/>
    </source>
</evidence>
<dbReference type="GO" id="GO:0005770">
    <property type="term" value="C:late endosome"/>
    <property type="evidence" value="ECO:0007669"/>
    <property type="project" value="TreeGrafter"/>
</dbReference>
<dbReference type="SUPFAM" id="SSF50978">
    <property type="entry name" value="WD40 repeat-like"/>
    <property type="match status" value="1"/>
</dbReference>
<dbReference type="InterPro" id="IPR001965">
    <property type="entry name" value="Znf_PHD"/>
</dbReference>
<dbReference type="EMBL" id="JAERUA010000016">
    <property type="protein sequence ID" value="KAI1889279.1"/>
    <property type="molecule type" value="Genomic_DNA"/>
</dbReference>
<dbReference type="CDD" id="cd16687">
    <property type="entry name" value="RING-H2_Vps8"/>
    <property type="match status" value="1"/>
</dbReference>
<dbReference type="GO" id="GO:0008270">
    <property type="term" value="F:zinc ion binding"/>
    <property type="evidence" value="ECO:0007669"/>
    <property type="project" value="UniProtKB-KW"/>
</dbReference>
<dbReference type="GO" id="GO:0034058">
    <property type="term" value="P:endosomal vesicle fusion"/>
    <property type="evidence" value="ECO:0007669"/>
    <property type="project" value="TreeGrafter"/>
</dbReference>
<evidence type="ECO:0000259" key="7">
    <source>
        <dbReference type="PROSITE" id="PS50089"/>
    </source>
</evidence>
<evidence type="ECO:0000256" key="2">
    <source>
        <dbReference type="ARBA" id="ARBA00022723"/>
    </source>
</evidence>
<evidence type="ECO:0000256" key="3">
    <source>
        <dbReference type="ARBA" id="ARBA00022771"/>
    </source>
</evidence>
<dbReference type="OrthoDB" id="289913at2759"/>
<dbReference type="Pfam" id="PF23410">
    <property type="entry name" value="Beta-prop_VPS8"/>
    <property type="match status" value="1"/>
</dbReference>
<gene>
    <name evidence="8" type="ORF">AGOR_G00177500</name>
</gene>
<keyword evidence="6" id="KW-0853">WD repeat</keyword>
<dbReference type="InterPro" id="IPR025941">
    <property type="entry name" value="Vps8_central_dom"/>
</dbReference>